<feature type="region of interest" description="Disordered" evidence="1">
    <location>
        <begin position="56"/>
        <end position="112"/>
    </location>
</feature>
<protein>
    <submittedName>
        <fullName evidence="2">Uncharacterized protein</fullName>
    </submittedName>
</protein>
<dbReference type="AlphaFoldDB" id="X1TLE7"/>
<accession>X1TLE7</accession>
<gene>
    <name evidence="2" type="ORF">S12H4_26235</name>
</gene>
<name>X1TLE7_9ZZZZ</name>
<evidence type="ECO:0000256" key="1">
    <source>
        <dbReference type="SAM" id="MobiDB-lite"/>
    </source>
</evidence>
<evidence type="ECO:0000313" key="2">
    <source>
        <dbReference type="EMBL" id="GAI80869.1"/>
    </source>
</evidence>
<sequence length="126" mass="14222">MELVKHETCLQYFHRRLSEGWKCISLEGYNAVLLSPEGIRREIDLRNDILTLRPNEPGVSTQLYKGGSSPAPTNWEGVDEETPDEDVTYNYNNAGPTPTTGKDLYNLPNHTTESGPINSVKVYHRC</sequence>
<feature type="compositionally biased region" description="Polar residues" evidence="1">
    <location>
        <begin position="89"/>
        <end position="100"/>
    </location>
</feature>
<feature type="non-terminal residue" evidence="2">
    <location>
        <position position="126"/>
    </location>
</feature>
<proteinExistence type="predicted"/>
<reference evidence="2" key="1">
    <citation type="journal article" date="2014" name="Front. Microbiol.">
        <title>High frequency of phylogenetically diverse reductive dehalogenase-homologous genes in deep subseafloor sedimentary metagenomes.</title>
        <authorList>
            <person name="Kawai M."/>
            <person name="Futagami T."/>
            <person name="Toyoda A."/>
            <person name="Takaki Y."/>
            <person name="Nishi S."/>
            <person name="Hori S."/>
            <person name="Arai W."/>
            <person name="Tsubouchi T."/>
            <person name="Morono Y."/>
            <person name="Uchiyama I."/>
            <person name="Ito T."/>
            <person name="Fujiyama A."/>
            <person name="Inagaki F."/>
            <person name="Takami H."/>
        </authorList>
    </citation>
    <scope>NUCLEOTIDE SEQUENCE</scope>
    <source>
        <strain evidence="2">Expedition CK06-06</strain>
    </source>
</reference>
<feature type="compositionally biased region" description="Acidic residues" evidence="1">
    <location>
        <begin position="77"/>
        <end position="87"/>
    </location>
</feature>
<dbReference type="EMBL" id="BARW01014865">
    <property type="protein sequence ID" value="GAI80869.1"/>
    <property type="molecule type" value="Genomic_DNA"/>
</dbReference>
<comment type="caution">
    <text evidence="2">The sequence shown here is derived from an EMBL/GenBank/DDBJ whole genome shotgun (WGS) entry which is preliminary data.</text>
</comment>
<organism evidence="2">
    <name type="scientific">marine sediment metagenome</name>
    <dbReference type="NCBI Taxonomy" id="412755"/>
    <lineage>
        <taxon>unclassified sequences</taxon>
        <taxon>metagenomes</taxon>
        <taxon>ecological metagenomes</taxon>
    </lineage>
</organism>